<dbReference type="InterPro" id="IPR050554">
    <property type="entry name" value="Met_Synthase/Corrinoid"/>
</dbReference>
<proteinExistence type="inferred from homology"/>
<dbReference type="EMBL" id="VGIY01000439">
    <property type="protein sequence ID" value="MBM3318671.1"/>
    <property type="molecule type" value="Genomic_DNA"/>
</dbReference>
<evidence type="ECO:0000256" key="2">
    <source>
        <dbReference type="ARBA" id="ARBA00022723"/>
    </source>
</evidence>
<dbReference type="Pfam" id="PF02607">
    <property type="entry name" value="B12-binding_2"/>
    <property type="match status" value="1"/>
</dbReference>
<accession>A0A937XDY4</accession>
<dbReference type="GO" id="GO:0031419">
    <property type="term" value="F:cobalamin binding"/>
    <property type="evidence" value="ECO:0007669"/>
    <property type="project" value="InterPro"/>
</dbReference>
<evidence type="ECO:0000256" key="3">
    <source>
        <dbReference type="ARBA" id="ARBA00023285"/>
    </source>
</evidence>
<evidence type="ECO:0000256" key="1">
    <source>
        <dbReference type="ARBA" id="ARBA00010854"/>
    </source>
</evidence>
<dbReference type="Pfam" id="PF02310">
    <property type="entry name" value="B12-binding"/>
    <property type="match status" value="1"/>
</dbReference>
<dbReference type="GO" id="GO:0005829">
    <property type="term" value="C:cytosol"/>
    <property type="evidence" value="ECO:0007669"/>
    <property type="project" value="TreeGrafter"/>
</dbReference>
<dbReference type="InterPro" id="IPR006158">
    <property type="entry name" value="Cobalamin-bd"/>
</dbReference>
<dbReference type="GO" id="GO:0008705">
    <property type="term" value="F:methionine synthase activity"/>
    <property type="evidence" value="ECO:0007669"/>
    <property type="project" value="TreeGrafter"/>
</dbReference>
<reference evidence="6" key="1">
    <citation type="submission" date="2019-03" db="EMBL/GenBank/DDBJ databases">
        <title>Lake Tanganyika Metagenome-Assembled Genomes (MAGs).</title>
        <authorList>
            <person name="Tran P."/>
        </authorList>
    </citation>
    <scope>NUCLEOTIDE SEQUENCE</scope>
    <source>
        <strain evidence="6">M_DeepCast_400m_m2_100</strain>
    </source>
</reference>
<gene>
    <name evidence="6" type="ORF">FJY75_12545</name>
</gene>
<dbReference type="InterPro" id="IPR003759">
    <property type="entry name" value="Cbl-bd_cap"/>
</dbReference>
<dbReference type="GO" id="GO:0046653">
    <property type="term" value="P:tetrahydrofolate metabolic process"/>
    <property type="evidence" value="ECO:0007669"/>
    <property type="project" value="TreeGrafter"/>
</dbReference>
<name>A0A937XDY4_UNCEI</name>
<dbReference type="PROSITE" id="PS51337">
    <property type="entry name" value="B12_BINDING_NTER"/>
    <property type="match status" value="1"/>
</dbReference>
<dbReference type="GO" id="GO:0050667">
    <property type="term" value="P:homocysteine metabolic process"/>
    <property type="evidence" value="ECO:0007669"/>
    <property type="project" value="TreeGrafter"/>
</dbReference>
<dbReference type="SMART" id="SM01018">
    <property type="entry name" value="B12-binding_2"/>
    <property type="match status" value="1"/>
</dbReference>
<feature type="domain" description="B12-binding" evidence="4">
    <location>
        <begin position="88"/>
        <end position="210"/>
    </location>
</feature>
<evidence type="ECO:0000313" key="6">
    <source>
        <dbReference type="EMBL" id="MBM3318671.1"/>
    </source>
</evidence>
<dbReference type="InterPro" id="IPR036594">
    <property type="entry name" value="Meth_synthase_dom"/>
</dbReference>
<feature type="domain" description="B12-binding N-terminal" evidence="5">
    <location>
        <begin position="1"/>
        <end position="88"/>
    </location>
</feature>
<dbReference type="SUPFAM" id="SSF47644">
    <property type="entry name" value="Methionine synthase domain"/>
    <property type="match status" value="1"/>
</dbReference>
<dbReference type="PANTHER" id="PTHR45833">
    <property type="entry name" value="METHIONINE SYNTHASE"/>
    <property type="match status" value="1"/>
</dbReference>
<dbReference type="FunFam" id="3.40.50.280:FF:000003">
    <property type="entry name" value="Dimethylamine methyltransferase corrinoid protein"/>
    <property type="match status" value="1"/>
</dbReference>
<dbReference type="Gene3D" id="3.40.50.280">
    <property type="entry name" value="Cobalamin-binding domain"/>
    <property type="match status" value="1"/>
</dbReference>
<dbReference type="InterPro" id="IPR036724">
    <property type="entry name" value="Cobalamin-bd_sf"/>
</dbReference>
<comment type="caution">
    <text evidence="6">The sequence shown here is derived from an EMBL/GenBank/DDBJ whole genome shotgun (WGS) entry which is preliminary data.</text>
</comment>
<dbReference type="Gene3D" id="1.10.1240.10">
    <property type="entry name" value="Methionine synthase domain"/>
    <property type="match status" value="1"/>
</dbReference>
<comment type="similarity">
    <text evidence="1">Belongs to the methylamine corrinoid protein family.</text>
</comment>
<sequence>MEILTRIGAALQEGDDEAVGRLTGEALAEGLAPRRILDEGLIGGMNAIGEQFRRHELFLPDVLLAAKAMYAGLDRLQPLLAAEGGALRGKVCLGTVRGDLHDIGKNLVAIMLRGAGFEVVDLGRDVAPRRFVDAARETGALVVGMSALLTTTMPVMKEVVDLLRAEGLAGRVKTVVGGAPLSAAYAKEIGADAYAYDAAHAIEVVKRLTA</sequence>
<evidence type="ECO:0000259" key="4">
    <source>
        <dbReference type="PROSITE" id="PS51332"/>
    </source>
</evidence>
<dbReference type="CDD" id="cd02070">
    <property type="entry name" value="corrinoid_protein_B12-BD"/>
    <property type="match status" value="1"/>
</dbReference>
<dbReference type="PROSITE" id="PS51332">
    <property type="entry name" value="B12_BINDING"/>
    <property type="match status" value="1"/>
</dbReference>
<protein>
    <submittedName>
        <fullName evidence="6">Corrinoid protein</fullName>
    </submittedName>
</protein>
<evidence type="ECO:0000259" key="5">
    <source>
        <dbReference type="PROSITE" id="PS51337"/>
    </source>
</evidence>
<dbReference type="PANTHER" id="PTHR45833:SF1">
    <property type="entry name" value="METHIONINE SYNTHASE"/>
    <property type="match status" value="1"/>
</dbReference>
<dbReference type="SUPFAM" id="SSF52242">
    <property type="entry name" value="Cobalamin (vitamin B12)-binding domain"/>
    <property type="match status" value="1"/>
</dbReference>
<dbReference type="AlphaFoldDB" id="A0A937XDY4"/>
<keyword evidence="2" id="KW-0479">Metal-binding</keyword>
<dbReference type="GO" id="GO:0046872">
    <property type="term" value="F:metal ion binding"/>
    <property type="evidence" value="ECO:0007669"/>
    <property type="project" value="UniProtKB-KW"/>
</dbReference>
<keyword evidence="3" id="KW-0170">Cobalt</keyword>
<organism evidence="6 7">
    <name type="scientific">Eiseniibacteriota bacterium</name>
    <dbReference type="NCBI Taxonomy" id="2212470"/>
    <lineage>
        <taxon>Bacteria</taxon>
        <taxon>Candidatus Eiseniibacteriota</taxon>
    </lineage>
</organism>
<evidence type="ECO:0000313" key="7">
    <source>
        <dbReference type="Proteomes" id="UP000748308"/>
    </source>
</evidence>
<dbReference type="Proteomes" id="UP000748308">
    <property type="component" value="Unassembled WGS sequence"/>
</dbReference>